<feature type="region of interest" description="Disordered" evidence="2">
    <location>
        <begin position="1"/>
        <end position="75"/>
    </location>
</feature>
<dbReference type="AlphaFoldDB" id="A0A8K0GT01"/>
<feature type="compositionally biased region" description="Low complexity" evidence="2">
    <location>
        <begin position="41"/>
        <end position="52"/>
    </location>
</feature>
<accession>A0A8K0GT01</accession>
<dbReference type="InterPro" id="IPR007573">
    <property type="entry name" value="QWRF"/>
</dbReference>
<comment type="similarity">
    <text evidence="1">Belongs to the QWRF family.</text>
</comment>
<evidence type="ECO:0000313" key="4">
    <source>
        <dbReference type="Proteomes" id="UP000796880"/>
    </source>
</evidence>
<proteinExistence type="inferred from homology"/>
<dbReference type="PANTHER" id="PTHR31807">
    <property type="entry name" value="AUGMIN FAMILY MEMBER"/>
    <property type="match status" value="1"/>
</dbReference>
<protein>
    <recommendedName>
        <fullName evidence="5">QWRF motif-containing protein 7</fullName>
    </recommendedName>
</protein>
<dbReference type="Pfam" id="PF04484">
    <property type="entry name" value="QWRF"/>
    <property type="match status" value="1"/>
</dbReference>
<comment type="caution">
    <text evidence="3">The sequence shown here is derived from an EMBL/GenBank/DDBJ whole genome shotgun (WGS) entry which is preliminary data.</text>
</comment>
<evidence type="ECO:0000313" key="3">
    <source>
        <dbReference type="EMBL" id="KAF3433165.1"/>
    </source>
</evidence>
<organism evidence="3 4">
    <name type="scientific">Rhamnella rubrinervis</name>
    <dbReference type="NCBI Taxonomy" id="2594499"/>
    <lineage>
        <taxon>Eukaryota</taxon>
        <taxon>Viridiplantae</taxon>
        <taxon>Streptophyta</taxon>
        <taxon>Embryophyta</taxon>
        <taxon>Tracheophyta</taxon>
        <taxon>Spermatophyta</taxon>
        <taxon>Magnoliopsida</taxon>
        <taxon>eudicotyledons</taxon>
        <taxon>Gunneridae</taxon>
        <taxon>Pentapetalae</taxon>
        <taxon>rosids</taxon>
        <taxon>fabids</taxon>
        <taxon>Rosales</taxon>
        <taxon>Rhamnaceae</taxon>
        <taxon>rhamnoid group</taxon>
        <taxon>Rhamneae</taxon>
        <taxon>Rhamnella</taxon>
    </lineage>
</organism>
<keyword evidence="4" id="KW-1185">Reference proteome</keyword>
<sequence>MENSITRRGHQQASATPPPPSPRLLRSRSSGTPAMTLPAANTSTTTSLINSTQRFITNRSKSTTKTRPNKDEDRGVLLNSLPLQTISNVQKKSGKENYGQGFAYKFLHRGSSSPRGAVGTTKSGRLVPAASSPSAWALSPGRSMAAPEPPGVGRAKVKSSGGVGGVLKYFRQKKVSPIQEEDYHQFRVLHNKLMQWRFANAKAEAAMDATKAIAEEKFFSVWLTIYILRNSITEKRLQMQKLIHEIKLLQILKPQVVLLNQWTKLEKRNQESVGKLVNKLCGISIRLPLVNGAKADGMSLCEAMTMAMDVMEGIEAIISKYHSQVENVLYMVTELVIAKKQDKECWEELRNTMIPVATLLVSETLQRLNVFTH</sequence>
<evidence type="ECO:0000256" key="2">
    <source>
        <dbReference type="SAM" id="MobiDB-lite"/>
    </source>
</evidence>
<reference evidence="3" key="1">
    <citation type="submission" date="2020-03" db="EMBL/GenBank/DDBJ databases">
        <title>A high-quality chromosome-level genome assembly of a woody plant with both climbing and erect habits, Rhamnella rubrinervis.</title>
        <authorList>
            <person name="Lu Z."/>
            <person name="Yang Y."/>
            <person name="Zhu X."/>
            <person name="Sun Y."/>
        </authorList>
    </citation>
    <scope>NUCLEOTIDE SEQUENCE</scope>
    <source>
        <strain evidence="3">BYM</strain>
        <tissue evidence="3">Leaf</tissue>
    </source>
</reference>
<gene>
    <name evidence="3" type="ORF">FNV43_RR24267</name>
</gene>
<evidence type="ECO:0008006" key="5">
    <source>
        <dbReference type="Google" id="ProtNLM"/>
    </source>
</evidence>
<evidence type="ECO:0000256" key="1">
    <source>
        <dbReference type="ARBA" id="ARBA00010016"/>
    </source>
</evidence>
<feature type="compositionally biased region" description="Polar residues" evidence="2">
    <location>
        <begin position="1"/>
        <end position="15"/>
    </location>
</feature>
<dbReference type="Proteomes" id="UP000796880">
    <property type="component" value="Unassembled WGS sequence"/>
</dbReference>
<dbReference type="GO" id="GO:0005880">
    <property type="term" value="C:nuclear microtubule"/>
    <property type="evidence" value="ECO:0007669"/>
    <property type="project" value="TreeGrafter"/>
</dbReference>
<dbReference type="PANTHER" id="PTHR31807:SF27">
    <property type="entry name" value="QWRF MOTIF-CONTAINING PROTEIN 7"/>
    <property type="match status" value="1"/>
</dbReference>
<dbReference type="GO" id="GO:0005737">
    <property type="term" value="C:cytoplasm"/>
    <property type="evidence" value="ECO:0007669"/>
    <property type="project" value="TreeGrafter"/>
</dbReference>
<dbReference type="GO" id="GO:0051225">
    <property type="term" value="P:spindle assembly"/>
    <property type="evidence" value="ECO:0007669"/>
    <property type="project" value="TreeGrafter"/>
</dbReference>
<dbReference type="EMBL" id="VOIH02000011">
    <property type="protein sequence ID" value="KAF3433165.1"/>
    <property type="molecule type" value="Genomic_DNA"/>
</dbReference>
<feature type="compositionally biased region" description="Polar residues" evidence="2">
    <location>
        <begin position="53"/>
        <end position="66"/>
    </location>
</feature>
<name>A0A8K0GT01_9ROSA</name>
<feature type="region of interest" description="Disordered" evidence="2">
    <location>
        <begin position="137"/>
        <end position="156"/>
    </location>
</feature>
<dbReference type="GO" id="GO:0008017">
    <property type="term" value="F:microtubule binding"/>
    <property type="evidence" value="ECO:0007669"/>
    <property type="project" value="TreeGrafter"/>
</dbReference>
<dbReference type="OrthoDB" id="663033at2759"/>